<name>A0A2N0ZCC4_9BACI</name>
<dbReference type="PRINTS" id="PR00728">
    <property type="entry name" value="SIGNALPTASE"/>
</dbReference>
<evidence type="ECO:0000256" key="9">
    <source>
        <dbReference type="ARBA" id="ARBA00045533"/>
    </source>
</evidence>
<sequence>MGKLIMTTFSNLLFVLLCIFLFIVVSSRLSGSEPALFGYQMKTVLSGSMEPTFKTGSVITINTQKDADSYQTGDIITFKIDNYLVTHRIEEVSTQNGTTVYKTKGDNNNGADLWTVPAFDIVGEYTGFSIPYLGYLLSAAQSKEGTALIMIIPGLYFLVTSFRSTPLPQTKEVLN</sequence>
<dbReference type="CDD" id="cd06462">
    <property type="entry name" value="Peptidase_S24_S26"/>
    <property type="match status" value="1"/>
</dbReference>
<accession>A0A2N0ZCC4</accession>
<dbReference type="EC" id="3.4.21.89" evidence="10"/>
<evidence type="ECO:0000256" key="2">
    <source>
        <dbReference type="ARBA" id="ARBA00022670"/>
    </source>
</evidence>
<dbReference type="GO" id="GO:0009003">
    <property type="term" value="F:signal peptidase activity"/>
    <property type="evidence" value="ECO:0007669"/>
    <property type="project" value="UniProtKB-EC"/>
</dbReference>
<evidence type="ECO:0000256" key="10">
    <source>
        <dbReference type="NCBIfam" id="TIGR02228"/>
    </source>
</evidence>
<comment type="subcellular location">
    <subcellularLocation>
        <location evidence="1">Endoplasmic reticulum membrane</location>
        <topology evidence="1">Single-pass type II membrane protein</topology>
    </subcellularLocation>
</comment>
<dbReference type="InterPro" id="IPR019756">
    <property type="entry name" value="Pept_S26A_signal_pept_1_Ser-AS"/>
</dbReference>
<protein>
    <recommendedName>
        <fullName evidence="10">Signal peptidase I</fullName>
        <ecNumber evidence="10">3.4.21.89</ecNumber>
    </recommendedName>
</protein>
<keyword evidence="2" id="KW-0645">Protease</keyword>
<dbReference type="Proteomes" id="UP000233343">
    <property type="component" value="Unassembled WGS sequence"/>
</dbReference>
<dbReference type="NCBIfam" id="NF046067">
    <property type="entry name" value="SigPepSipWBacil"/>
    <property type="match status" value="1"/>
</dbReference>
<organism evidence="11 12">
    <name type="scientific">Cytobacillus horneckiae</name>
    <dbReference type="NCBI Taxonomy" id="549687"/>
    <lineage>
        <taxon>Bacteria</taxon>
        <taxon>Bacillati</taxon>
        <taxon>Bacillota</taxon>
        <taxon>Bacilli</taxon>
        <taxon>Bacillales</taxon>
        <taxon>Bacillaceae</taxon>
        <taxon>Cytobacillus</taxon>
    </lineage>
</organism>
<evidence type="ECO:0000256" key="1">
    <source>
        <dbReference type="ARBA" id="ARBA00004648"/>
    </source>
</evidence>
<reference evidence="11 12" key="1">
    <citation type="journal article" date="2010" name="Int. J. Syst. Evol. Microbiol.">
        <title>Bacillus horneckiae sp. nov., isolated from a spacecraft-assembly clean room.</title>
        <authorList>
            <person name="Vaishampayan P."/>
            <person name="Probst A."/>
            <person name="Krishnamurthi S."/>
            <person name="Ghosh S."/>
            <person name="Osman S."/>
            <person name="McDowall A."/>
            <person name="Ruckmani A."/>
            <person name="Mayilraj S."/>
            <person name="Venkateswaran K."/>
        </authorList>
    </citation>
    <scope>NUCLEOTIDE SEQUENCE [LARGE SCALE GENOMIC DNA]</scope>
    <source>
        <strain evidence="12">1PO1SC</strain>
    </source>
</reference>
<evidence type="ECO:0000313" key="11">
    <source>
        <dbReference type="EMBL" id="PKG27134.1"/>
    </source>
</evidence>
<keyword evidence="3" id="KW-0812">Transmembrane</keyword>
<evidence type="ECO:0000256" key="5">
    <source>
        <dbReference type="ARBA" id="ARBA00022824"/>
    </source>
</evidence>
<dbReference type="GO" id="GO:0016020">
    <property type="term" value="C:membrane"/>
    <property type="evidence" value="ECO:0007669"/>
    <property type="project" value="UniProtKB-UniRule"/>
</dbReference>
<keyword evidence="6" id="KW-0735">Signal-anchor</keyword>
<comment type="function">
    <text evidence="9">Catalytic component of the signal peptidase complex (SPC) which catalyzes the cleavage of N-terminal signal sequences from nascent proteins as they are translocated into the lumen of the endoplasmic reticulum. Specifically cleaves N-terminal signal peptides that contain a hydrophobic alpha-helix (h-region) shorter than 18-20 amino acids.</text>
</comment>
<dbReference type="NCBIfam" id="TIGR02228">
    <property type="entry name" value="sigpep_I_arch"/>
    <property type="match status" value="1"/>
</dbReference>
<dbReference type="GO" id="GO:0006465">
    <property type="term" value="P:signal peptide processing"/>
    <property type="evidence" value="ECO:0007669"/>
    <property type="project" value="UniProtKB-UniRule"/>
</dbReference>
<evidence type="ECO:0000256" key="7">
    <source>
        <dbReference type="ARBA" id="ARBA00022989"/>
    </source>
</evidence>
<dbReference type="PROSITE" id="PS00501">
    <property type="entry name" value="SPASE_I_1"/>
    <property type="match status" value="1"/>
</dbReference>
<keyword evidence="4" id="KW-0378">Hydrolase</keyword>
<dbReference type="EMBL" id="PISD01000050">
    <property type="protein sequence ID" value="PKG27134.1"/>
    <property type="molecule type" value="Genomic_DNA"/>
</dbReference>
<dbReference type="PANTHER" id="PTHR10806:SF6">
    <property type="entry name" value="SIGNAL PEPTIDASE COMPLEX CATALYTIC SUBUNIT SEC11"/>
    <property type="match status" value="1"/>
</dbReference>
<dbReference type="GO" id="GO:0004252">
    <property type="term" value="F:serine-type endopeptidase activity"/>
    <property type="evidence" value="ECO:0007669"/>
    <property type="project" value="UniProtKB-UniRule"/>
</dbReference>
<keyword evidence="8" id="KW-0472">Membrane</keyword>
<dbReference type="SUPFAM" id="SSF51306">
    <property type="entry name" value="LexA/Signal peptidase"/>
    <property type="match status" value="1"/>
</dbReference>
<comment type="caution">
    <text evidence="11">The sequence shown here is derived from an EMBL/GenBank/DDBJ whole genome shotgun (WGS) entry which is preliminary data.</text>
</comment>
<evidence type="ECO:0000313" key="12">
    <source>
        <dbReference type="Proteomes" id="UP000233343"/>
    </source>
</evidence>
<keyword evidence="7" id="KW-1133">Transmembrane helix</keyword>
<dbReference type="InterPro" id="IPR036286">
    <property type="entry name" value="LexA/Signal_pep-like_sf"/>
</dbReference>
<keyword evidence="5" id="KW-0256">Endoplasmic reticulum</keyword>
<gene>
    <name evidence="11" type="ORF">CWS20_20570</name>
</gene>
<dbReference type="PANTHER" id="PTHR10806">
    <property type="entry name" value="SIGNAL PEPTIDASE COMPLEX CATALYTIC SUBUNIT SEC11"/>
    <property type="match status" value="1"/>
</dbReference>
<evidence type="ECO:0000256" key="3">
    <source>
        <dbReference type="ARBA" id="ARBA00022692"/>
    </source>
</evidence>
<dbReference type="AlphaFoldDB" id="A0A2N0ZCC4"/>
<keyword evidence="12" id="KW-1185">Reference proteome</keyword>
<dbReference type="InterPro" id="IPR001733">
    <property type="entry name" value="Peptidase_S26B"/>
</dbReference>
<evidence type="ECO:0000256" key="8">
    <source>
        <dbReference type="ARBA" id="ARBA00023136"/>
    </source>
</evidence>
<evidence type="ECO:0000256" key="4">
    <source>
        <dbReference type="ARBA" id="ARBA00022801"/>
    </source>
</evidence>
<proteinExistence type="predicted"/>
<evidence type="ECO:0000256" key="6">
    <source>
        <dbReference type="ARBA" id="ARBA00022968"/>
    </source>
</evidence>